<dbReference type="Gene3D" id="2.60.40.10">
    <property type="entry name" value="Immunoglobulins"/>
    <property type="match status" value="1"/>
</dbReference>
<dbReference type="AlphaFoldDB" id="A0A9D3T167"/>
<dbReference type="EMBL" id="JAFDVH010000017">
    <property type="protein sequence ID" value="KAG7462157.1"/>
    <property type="molecule type" value="Genomic_DNA"/>
</dbReference>
<gene>
    <name evidence="6" type="ORF">MATL_G00200010</name>
</gene>
<proteinExistence type="predicted"/>
<evidence type="ECO:0008006" key="8">
    <source>
        <dbReference type="Google" id="ProtNLM"/>
    </source>
</evidence>
<sequence>MPSAAIFLLFLLSACSAGTPLFQREGEDLTLTLQRQIPQNIDSVSWKFNKNKTILKYDKGENKLKIYGNYIDRANLTSFNFCLILRNLTQNDMGMYSAVITDSGGDDHSCAEYTISVQERVPAPVLVVQSNSSSPDSCNSTVTCRGQRSNLTAHCDSSTCTPVTEETQEPPPPLSLYLHRRTVFKPHTESRHPLPQDKQIPIPMVTTEYDVIRLDRCSPPLHPKPPDINSIYSSVEKRASRSQPAVLSVV</sequence>
<dbReference type="PANTHER" id="PTHR12080">
    <property type="entry name" value="SIGNALING LYMPHOCYTIC ACTIVATION MOLECULE"/>
    <property type="match status" value="1"/>
</dbReference>
<dbReference type="InterPro" id="IPR013783">
    <property type="entry name" value="Ig-like_fold"/>
</dbReference>
<reference evidence="6" key="1">
    <citation type="submission" date="2021-01" db="EMBL/GenBank/DDBJ databases">
        <authorList>
            <person name="Zahm M."/>
            <person name="Roques C."/>
            <person name="Cabau C."/>
            <person name="Klopp C."/>
            <person name="Donnadieu C."/>
            <person name="Jouanno E."/>
            <person name="Lampietro C."/>
            <person name="Louis A."/>
            <person name="Herpin A."/>
            <person name="Echchiki A."/>
            <person name="Berthelot C."/>
            <person name="Parey E."/>
            <person name="Roest-Crollius H."/>
            <person name="Braasch I."/>
            <person name="Postlethwait J."/>
            <person name="Bobe J."/>
            <person name="Montfort J."/>
            <person name="Bouchez O."/>
            <person name="Begum T."/>
            <person name="Mejri S."/>
            <person name="Adams A."/>
            <person name="Chen W.-J."/>
            <person name="Guiguen Y."/>
        </authorList>
    </citation>
    <scope>NUCLEOTIDE SEQUENCE</scope>
    <source>
        <strain evidence="6">YG-15Mar2019-1</strain>
        <tissue evidence="6">Brain</tissue>
    </source>
</reference>
<keyword evidence="2 5" id="KW-0732">Signal</keyword>
<evidence type="ECO:0000256" key="2">
    <source>
        <dbReference type="ARBA" id="ARBA00022729"/>
    </source>
</evidence>
<evidence type="ECO:0000256" key="3">
    <source>
        <dbReference type="ARBA" id="ARBA00023136"/>
    </source>
</evidence>
<accession>A0A9D3T167</accession>
<dbReference type="PANTHER" id="PTHR12080:SF48">
    <property type="entry name" value="IMMUNOGLOBULIN SUBTYPE DOMAIN-CONTAINING PROTEIN"/>
    <property type="match status" value="1"/>
</dbReference>
<name>A0A9D3T167_MEGAT</name>
<protein>
    <recommendedName>
        <fullName evidence="8">Immunoglobulin V-set domain-containing protein</fullName>
    </recommendedName>
</protein>
<keyword evidence="7" id="KW-1185">Reference proteome</keyword>
<dbReference type="SUPFAM" id="SSF48726">
    <property type="entry name" value="Immunoglobulin"/>
    <property type="match status" value="1"/>
</dbReference>
<dbReference type="OrthoDB" id="8955135at2759"/>
<evidence type="ECO:0000256" key="5">
    <source>
        <dbReference type="SAM" id="SignalP"/>
    </source>
</evidence>
<organism evidence="6 7">
    <name type="scientific">Megalops atlanticus</name>
    <name type="common">Tarpon</name>
    <name type="synonym">Clupea gigantea</name>
    <dbReference type="NCBI Taxonomy" id="7932"/>
    <lineage>
        <taxon>Eukaryota</taxon>
        <taxon>Metazoa</taxon>
        <taxon>Chordata</taxon>
        <taxon>Craniata</taxon>
        <taxon>Vertebrata</taxon>
        <taxon>Euteleostomi</taxon>
        <taxon>Actinopterygii</taxon>
        <taxon>Neopterygii</taxon>
        <taxon>Teleostei</taxon>
        <taxon>Elopiformes</taxon>
        <taxon>Megalopidae</taxon>
        <taxon>Megalops</taxon>
    </lineage>
</organism>
<evidence type="ECO:0000313" key="6">
    <source>
        <dbReference type="EMBL" id="KAG7462157.1"/>
    </source>
</evidence>
<dbReference type="GO" id="GO:0016020">
    <property type="term" value="C:membrane"/>
    <property type="evidence" value="ECO:0007669"/>
    <property type="project" value="UniProtKB-SubCell"/>
</dbReference>
<evidence type="ECO:0000256" key="1">
    <source>
        <dbReference type="ARBA" id="ARBA00004370"/>
    </source>
</evidence>
<comment type="caution">
    <text evidence="6">The sequence shown here is derived from an EMBL/GenBank/DDBJ whole genome shotgun (WGS) entry which is preliminary data.</text>
</comment>
<feature type="signal peptide" evidence="5">
    <location>
        <begin position="1"/>
        <end position="17"/>
    </location>
</feature>
<evidence type="ECO:0000313" key="7">
    <source>
        <dbReference type="Proteomes" id="UP001046870"/>
    </source>
</evidence>
<dbReference type="Proteomes" id="UP001046870">
    <property type="component" value="Chromosome 17"/>
</dbReference>
<dbReference type="InterPro" id="IPR015631">
    <property type="entry name" value="CD2/SLAM_rcpt"/>
</dbReference>
<evidence type="ECO:0000256" key="4">
    <source>
        <dbReference type="ARBA" id="ARBA00023180"/>
    </source>
</evidence>
<comment type="subcellular location">
    <subcellularLocation>
        <location evidence="1">Membrane</location>
    </subcellularLocation>
</comment>
<dbReference type="InterPro" id="IPR036179">
    <property type="entry name" value="Ig-like_dom_sf"/>
</dbReference>
<keyword evidence="3" id="KW-0472">Membrane</keyword>
<feature type="chain" id="PRO_5039315548" description="Immunoglobulin V-set domain-containing protein" evidence="5">
    <location>
        <begin position="18"/>
        <end position="250"/>
    </location>
</feature>
<keyword evidence="4" id="KW-0325">Glycoprotein</keyword>